<dbReference type="EMBL" id="JAWRVI010000031">
    <property type="protein sequence ID" value="KAK4087503.1"/>
    <property type="molecule type" value="Genomic_DNA"/>
</dbReference>
<organism evidence="2 3">
    <name type="scientific">Purpureocillium lilacinum</name>
    <name type="common">Paecilomyces lilacinus</name>
    <dbReference type="NCBI Taxonomy" id="33203"/>
    <lineage>
        <taxon>Eukaryota</taxon>
        <taxon>Fungi</taxon>
        <taxon>Dikarya</taxon>
        <taxon>Ascomycota</taxon>
        <taxon>Pezizomycotina</taxon>
        <taxon>Sordariomycetes</taxon>
        <taxon>Hypocreomycetidae</taxon>
        <taxon>Hypocreales</taxon>
        <taxon>Ophiocordycipitaceae</taxon>
        <taxon>Purpureocillium</taxon>
    </lineage>
</organism>
<dbReference type="Proteomes" id="UP001287286">
    <property type="component" value="Unassembled WGS sequence"/>
</dbReference>
<feature type="region of interest" description="Disordered" evidence="1">
    <location>
        <begin position="75"/>
        <end position="95"/>
    </location>
</feature>
<name>A0ABR0BUZ3_PURLI</name>
<accession>A0ABR0BUZ3</accession>
<reference evidence="2 3" key="1">
    <citation type="journal article" date="2024" name="Microbiol. Resour. Announc.">
        <title>Genome annotations for the ascomycete fungi Trichoderma harzianum, Trichoderma aggressivum, and Purpureocillium lilacinum.</title>
        <authorList>
            <person name="Beijen E.P.W."/>
            <person name="Ohm R.A."/>
        </authorList>
    </citation>
    <scope>NUCLEOTIDE SEQUENCE [LARGE SCALE GENOMIC DNA]</scope>
    <source>
        <strain evidence="2 3">CBS 150709</strain>
    </source>
</reference>
<gene>
    <name evidence="2" type="ORF">Purlil1_8093</name>
</gene>
<sequence>MATLTDGPPHVEFRLPEALQSTSYKPTPLRIIKRRHEDTKVSDVANENARPDDGVGLTLGSLGSIKEESRLKISKRHSRLTTPTTSPNVLSSYDERSRPEFWTSSPELDRPPAGAWGEALGRCRDLLSKSTPPVKNVRRRWPLVRTRPSFGASTCRTPSSGSSLRSDYVSDTRSFSRTSTIGSATRRLALCALGDEHDSPDPLASSTPPASPLLLDRALHTQPFVLSPCISVTSESAEPHNGQQWLWAAIEVSARLSRIPSSRCPSSASARKEATGTFVEHQLDRYFEFRCLYDLTVEVLPAPGTVIVQLLEEQAFPTTIYAGSSVFLLAHIRIDSENIRRRGRNGHARQKSDELIEDLELQLGSSVVGYMQVRVSYSHSAFPEYKTMQPGAGEEQANFVRDDIRSKQRSPRKLQKSQSTYVLGDAGDFDTHSIPDMTMPRASLRKWDHQLSASSRSPMPGTCLRSRAQRMVSASHLPTKRSWRARESSSSASSRSQSSSCEADEDPKPRIADSLSGNAGNMQHSPG</sequence>
<evidence type="ECO:0000313" key="2">
    <source>
        <dbReference type="EMBL" id="KAK4087503.1"/>
    </source>
</evidence>
<feature type="compositionally biased region" description="Low complexity" evidence="1">
    <location>
        <begin position="488"/>
        <end position="500"/>
    </location>
</feature>
<feature type="region of interest" description="Disordered" evidence="1">
    <location>
        <begin position="467"/>
        <end position="527"/>
    </location>
</feature>
<comment type="caution">
    <text evidence="2">The sequence shown here is derived from an EMBL/GenBank/DDBJ whole genome shotgun (WGS) entry which is preliminary data.</text>
</comment>
<evidence type="ECO:0000313" key="3">
    <source>
        <dbReference type="Proteomes" id="UP001287286"/>
    </source>
</evidence>
<feature type="compositionally biased region" description="Polar residues" evidence="1">
    <location>
        <begin position="80"/>
        <end position="91"/>
    </location>
</feature>
<evidence type="ECO:0008006" key="4">
    <source>
        <dbReference type="Google" id="ProtNLM"/>
    </source>
</evidence>
<proteinExistence type="predicted"/>
<feature type="compositionally biased region" description="Polar residues" evidence="1">
    <location>
        <begin position="515"/>
        <end position="527"/>
    </location>
</feature>
<protein>
    <recommendedName>
        <fullName evidence="4">Ubiquitin-conjugating enzyme</fullName>
    </recommendedName>
</protein>
<keyword evidence="3" id="KW-1185">Reference proteome</keyword>
<evidence type="ECO:0000256" key="1">
    <source>
        <dbReference type="SAM" id="MobiDB-lite"/>
    </source>
</evidence>